<evidence type="ECO:0000313" key="2">
    <source>
        <dbReference type="Proteomes" id="UP000016927"/>
    </source>
</evidence>
<dbReference type="Proteomes" id="UP000016927">
    <property type="component" value="Unassembled WGS sequence"/>
</dbReference>
<sequence>MEAINPSSQMTIYNADHLKSINAIEIHQDYWINMIKTSPIHIKLDFKTSSNLDEFLHISYSFYGSSSCISTNRLSRYINSNYKLFSLKGLLDTLIVVSFESRQMQSDLKSIIFCVLFFYKHAENNRIITMEFILKDIMIRTILLVKLLKLNEDDDLKSEHKKQELSNKVKKEILRSFLSVFHTRDIKKVGNNIEKARYEIFMSEVGVRFDFSFIVLLLKVFKSTHYLKAILHDTKHDPLNQLREELRSSCKKMFEFKESFFDMIKVV</sequence>
<accession>R0MHY5</accession>
<evidence type="ECO:0000313" key="1">
    <source>
        <dbReference type="EMBL" id="EOB12373.1"/>
    </source>
</evidence>
<dbReference type="EMBL" id="KB909363">
    <property type="protein sequence ID" value="EOB12373.1"/>
    <property type="molecule type" value="Genomic_DNA"/>
</dbReference>
<organism evidence="1 2">
    <name type="scientific">Nosema bombycis (strain CQ1 / CVCC 102059)</name>
    <name type="common">Microsporidian parasite</name>
    <name type="synonym">Pebrine of silkworm</name>
    <dbReference type="NCBI Taxonomy" id="578461"/>
    <lineage>
        <taxon>Eukaryota</taxon>
        <taxon>Fungi</taxon>
        <taxon>Fungi incertae sedis</taxon>
        <taxon>Microsporidia</taxon>
        <taxon>Nosematidae</taxon>
        <taxon>Nosema</taxon>
    </lineage>
</organism>
<keyword evidence="2" id="KW-1185">Reference proteome</keyword>
<gene>
    <name evidence="1" type="ORF">NBO_455g0002</name>
</gene>
<dbReference type="AlphaFoldDB" id="R0MHY5"/>
<proteinExistence type="predicted"/>
<reference evidence="1 2" key="1">
    <citation type="journal article" date="2013" name="BMC Genomics">
        <title>Comparative genomics of parasitic silkworm microsporidia reveal an association between genome expansion and host adaptation.</title>
        <authorList>
            <person name="Pan G."/>
            <person name="Xu J."/>
            <person name="Li T."/>
            <person name="Xia Q."/>
            <person name="Liu S.L."/>
            <person name="Zhang G."/>
            <person name="Li S."/>
            <person name="Li C."/>
            <person name="Liu H."/>
            <person name="Yang L."/>
            <person name="Liu T."/>
            <person name="Zhang X."/>
            <person name="Wu Z."/>
            <person name="Fan W."/>
            <person name="Dang X."/>
            <person name="Xiang H."/>
            <person name="Tao M."/>
            <person name="Li Y."/>
            <person name="Hu J."/>
            <person name="Li Z."/>
            <person name="Lin L."/>
            <person name="Luo J."/>
            <person name="Geng L."/>
            <person name="Wang L."/>
            <person name="Long M."/>
            <person name="Wan Y."/>
            <person name="He N."/>
            <person name="Zhang Z."/>
            <person name="Lu C."/>
            <person name="Keeling P.J."/>
            <person name="Wang J."/>
            <person name="Xiang Z."/>
            <person name="Zhou Z."/>
        </authorList>
    </citation>
    <scope>NUCLEOTIDE SEQUENCE [LARGE SCALE GENOMIC DNA]</scope>
    <source>
        <strain evidence="2">CQ1 / CVCC 102059</strain>
    </source>
</reference>
<dbReference type="VEuPathDB" id="MicrosporidiaDB:NBO_455g0002"/>
<dbReference type="HOGENOM" id="CLU_1185316_0_0_1"/>
<protein>
    <submittedName>
        <fullName evidence="1">Uncharacterized protein</fullName>
    </submittedName>
</protein>
<name>R0MHY5_NOSB1</name>